<organism evidence="2 3">
    <name type="scientific">Cylicocyclus nassatus</name>
    <name type="common">Nematode worm</name>
    <dbReference type="NCBI Taxonomy" id="53992"/>
    <lineage>
        <taxon>Eukaryota</taxon>
        <taxon>Metazoa</taxon>
        <taxon>Ecdysozoa</taxon>
        <taxon>Nematoda</taxon>
        <taxon>Chromadorea</taxon>
        <taxon>Rhabditida</taxon>
        <taxon>Rhabditina</taxon>
        <taxon>Rhabditomorpha</taxon>
        <taxon>Strongyloidea</taxon>
        <taxon>Strongylidae</taxon>
        <taxon>Cylicocyclus</taxon>
    </lineage>
</organism>
<gene>
    <name evidence="2" type="ORF">CYNAS_LOCUS12863</name>
</gene>
<dbReference type="Gene3D" id="3.40.33.10">
    <property type="entry name" value="CAP"/>
    <property type="match status" value="2"/>
</dbReference>
<dbReference type="AlphaFoldDB" id="A0AA36GYT6"/>
<name>A0AA36GYT6_CYLNA</name>
<dbReference type="SUPFAM" id="SSF55797">
    <property type="entry name" value="PR-1-like"/>
    <property type="match status" value="2"/>
</dbReference>
<dbReference type="Proteomes" id="UP001176961">
    <property type="component" value="Unassembled WGS sequence"/>
</dbReference>
<keyword evidence="3" id="KW-1185">Reference proteome</keyword>
<protein>
    <recommendedName>
        <fullName evidence="1">SCP domain-containing protein</fullName>
    </recommendedName>
</protein>
<comment type="caution">
    <text evidence="2">The sequence shown here is derived from an EMBL/GenBank/DDBJ whole genome shotgun (WGS) entry which is preliminary data.</text>
</comment>
<dbReference type="PANTHER" id="PTHR10334">
    <property type="entry name" value="CYSTEINE-RICH SECRETORY PROTEIN-RELATED"/>
    <property type="match status" value="1"/>
</dbReference>
<dbReference type="EMBL" id="CATQJL010000305">
    <property type="protein sequence ID" value="CAJ0600880.1"/>
    <property type="molecule type" value="Genomic_DNA"/>
</dbReference>
<dbReference type="InterPro" id="IPR001283">
    <property type="entry name" value="CRISP-related"/>
</dbReference>
<reference evidence="2" key="1">
    <citation type="submission" date="2023-07" db="EMBL/GenBank/DDBJ databases">
        <authorList>
            <consortium name="CYATHOMIX"/>
        </authorList>
    </citation>
    <scope>NUCLEOTIDE SEQUENCE</scope>
    <source>
        <strain evidence="2">N/A</strain>
    </source>
</reference>
<feature type="domain" description="SCP" evidence="1">
    <location>
        <begin position="223"/>
        <end position="383"/>
    </location>
</feature>
<dbReference type="InterPro" id="IPR035940">
    <property type="entry name" value="CAP_sf"/>
</dbReference>
<dbReference type="PRINTS" id="PR00837">
    <property type="entry name" value="V5TPXLIKE"/>
</dbReference>
<evidence type="ECO:0000259" key="1">
    <source>
        <dbReference type="SMART" id="SM00198"/>
    </source>
</evidence>
<evidence type="ECO:0000313" key="3">
    <source>
        <dbReference type="Proteomes" id="UP001176961"/>
    </source>
</evidence>
<accession>A0AA36GYT6</accession>
<dbReference type="CDD" id="cd05380">
    <property type="entry name" value="CAP_euk"/>
    <property type="match status" value="1"/>
</dbReference>
<evidence type="ECO:0000313" key="2">
    <source>
        <dbReference type="EMBL" id="CAJ0600880.1"/>
    </source>
</evidence>
<dbReference type="InterPro" id="IPR014044">
    <property type="entry name" value="CAP_dom"/>
</dbReference>
<dbReference type="Pfam" id="PF00188">
    <property type="entry name" value="CAP"/>
    <property type="match status" value="2"/>
</dbReference>
<sequence length="408" mass="45325">MLSLEYLAIAVKLAMLLASVGEAAYCDQGKVEEDEVNKVLSIVNDRRSQVVRGDQQNGHSGSNLPPGKNMNQLYWSCDLENTAAKQLNGQCLENAPAPAPSDKSQIFSKDYFYEGFPQKSISEVLNSFLVIIDNAELSDTGEDVKVSVETLREYANLINPETTEVGCTTTTCSSQEYTEYTIYCLTNQRSLEVGETIYEKGNGGCDSCPRTNTACPSNEGMTDKLRMHFKDTHNFRRSELAFGRIQKNNGNYLPTAGNMFKLEYNCELEAGAIERAKQCPRLKSAQSSRPGIGENFRRIPITEGFPTYRDAIKEVVTRWWNVVRHCSGIGMAAVFREKHVGTAIVSFTQMAWATTRYLGCSIAKCESDYVAVCRYQPRGNIVEENVYKPGTTCTLCTTSCDTNLGLCL</sequence>
<dbReference type="SMART" id="SM00198">
    <property type="entry name" value="SCP"/>
    <property type="match status" value="1"/>
</dbReference>
<proteinExistence type="predicted"/>